<dbReference type="PANTHER" id="PTHR46696:SF1">
    <property type="entry name" value="CYTOCHROME P450 YJIB-RELATED"/>
    <property type="match status" value="1"/>
</dbReference>
<evidence type="ECO:0000313" key="3">
    <source>
        <dbReference type="EMBL" id="GAA4875598.1"/>
    </source>
</evidence>
<sequence>MPPTGCPYALDDRHLRDPHAGFAGLRAGGAVHLAVAPDGAPVHLVTGYHEVRAAAADPRLALDRRHARTAGGAGDSLPPELDGHLLNRDGADHARLRRLVAEALGPRRILALGDRIRLTADRLLDPLAGRGGADLVADLAMPLAMTVICDLLGVPAARRTDFRAWTDTLLSPDPGAPGRSREAMRAMHAFLAGLVAEKGDAPGDDLLSDLIAAHRERAALGGSELVAMAFLLLFAGYHNSAGLISGTLYALLTHPAQLAAARSGRLDPDRLTDEVLRWNPPAMLAVRRFTTGPVALAGTTVPPGERVWLSWAAANRDPDVFSRPELFDPDRDGPGHLAFGRGPHFCVGAALARLENRIAVAAVLRRFPRLELAEPAGSPPWMRSLRSRALTRLPVRF</sequence>
<dbReference type="InterPro" id="IPR017972">
    <property type="entry name" value="Cyt_P450_CS"/>
</dbReference>
<keyword evidence="2" id="KW-0408">Iron</keyword>
<reference evidence="4" key="1">
    <citation type="journal article" date="2019" name="Int. J. Syst. Evol. Microbiol.">
        <title>The Global Catalogue of Microorganisms (GCM) 10K type strain sequencing project: providing services to taxonomists for standard genome sequencing and annotation.</title>
        <authorList>
            <consortium name="The Broad Institute Genomics Platform"/>
            <consortium name="The Broad Institute Genome Sequencing Center for Infectious Disease"/>
            <person name="Wu L."/>
            <person name="Ma J."/>
        </authorList>
    </citation>
    <scope>NUCLEOTIDE SEQUENCE [LARGE SCALE GENOMIC DNA]</scope>
    <source>
        <strain evidence="4">JCM 13006</strain>
    </source>
</reference>
<dbReference type="SUPFAM" id="SSF48264">
    <property type="entry name" value="Cytochrome P450"/>
    <property type="match status" value="1"/>
</dbReference>
<dbReference type="PANTHER" id="PTHR46696">
    <property type="entry name" value="P450, PUTATIVE (EUROFUNG)-RELATED"/>
    <property type="match status" value="1"/>
</dbReference>
<protein>
    <submittedName>
        <fullName evidence="3">Cytochrome P450</fullName>
    </submittedName>
</protein>
<dbReference type="InterPro" id="IPR036396">
    <property type="entry name" value="Cyt_P450_sf"/>
</dbReference>
<dbReference type="Pfam" id="PF00067">
    <property type="entry name" value="p450"/>
    <property type="match status" value="1"/>
</dbReference>
<comment type="caution">
    <text evidence="3">The sequence shown here is derived from an EMBL/GenBank/DDBJ whole genome shotgun (WGS) entry which is preliminary data.</text>
</comment>
<organism evidence="3 4">
    <name type="scientific">Kitasatospora terrestris</name>
    <dbReference type="NCBI Taxonomy" id="258051"/>
    <lineage>
        <taxon>Bacteria</taxon>
        <taxon>Bacillati</taxon>
        <taxon>Actinomycetota</taxon>
        <taxon>Actinomycetes</taxon>
        <taxon>Kitasatosporales</taxon>
        <taxon>Streptomycetaceae</taxon>
        <taxon>Kitasatospora</taxon>
    </lineage>
</organism>
<name>A0ABP9ELT8_9ACTN</name>
<keyword evidence="2" id="KW-0349">Heme</keyword>
<dbReference type="CDD" id="cd11029">
    <property type="entry name" value="CYP107-like"/>
    <property type="match status" value="1"/>
</dbReference>
<keyword evidence="2" id="KW-0503">Monooxygenase</keyword>
<keyword evidence="4" id="KW-1185">Reference proteome</keyword>
<gene>
    <name evidence="3" type="ORF">GCM10023235_63750</name>
</gene>
<dbReference type="InterPro" id="IPR001128">
    <property type="entry name" value="Cyt_P450"/>
</dbReference>
<evidence type="ECO:0000256" key="1">
    <source>
        <dbReference type="ARBA" id="ARBA00010617"/>
    </source>
</evidence>
<dbReference type="PRINTS" id="PR00359">
    <property type="entry name" value="BP450"/>
</dbReference>
<accession>A0ABP9ELT8</accession>
<dbReference type="EMBL" id="BAABIS010000001">
    <property type="protein sequence ID" value="GAA4875598.1"/>
    <property type="molecule type" value="Genomic_DNA"/>
</dbReference>
<proteinExistence type="inferred from homology"/>
<comment type="similarity">
    <text evidence="1 2">Belongs to the cytochrome P450 family.</text>
</comment>
<dbReference type="InterPro" id="IPR002397">
    <property type="entry name" value="Cyt_P450_B"/>
</dbReference>
<keyword evidence="2" id="KW-0560">Oxidoreductase</keyword>
<dbReference type="PROSITE" id="PS00086">
    <property type="entry name" value="CYTOCHROME_P450"/>
    <property type="match status" value="1"/>
</dbReference>
<evidence type="ECO:0000256" key="2">
    <source>
        <dbReference type="RuleBase" id="RU000461"/>
    </source>
</evidence>
<dbReference type="Proteomes" id="UP001501752">
    <property type="component" value="Unassembled WGS sequence"/>
</dbReference>
<evidence type="ECO:0000313" key="4">
    <source>
        <dbReference type="Proteomes" id="UP001501752"/>
    </source>
</evidence>
<dbReference type="Gene3D" id="1.10.630.10">
    <property type="entry name" value="Cytochrome P450"/>
    <property type="match status" value="1"/>
</dbReference>
<keyword evidence="2" id="KW-0479">Metal-binding</keyword>